<evidence type="ECO:0000313" key="3">
    <source>
        <dbReference type="Proteomes" id="UP000198629"/>
    </source>
</evidence>
<dbReference type="OrthoDB" id="9096701at2"/>
<gene>
    <name evidence="2" type="ORF">SAMN05192566_0279</name>
</gene>
<evidence type="ECO:0000313" key="2">
    <source>
        <dbReference type="EMBL" id="SDK13828.1"/>
    </source>
</evidence>
<dbReference type="AlphaFoldDB" id="A0A1G8ZFM9"/>
<name>A0A1G8ZFM9_9PROT</name>
<keyword evidence="3" id="KW-1185">Reference proteome</keyword>
<dbReference type="RefSeq" id="WP_091468720.1">
    <property type="nucleotide sequence ID" value="NZ_FNFX01000001.1"/>
</dbReference>
<evidence type="ECO:0000256" key="1">
    <source>
        <dbReference type="SAM" id="Phobius"/>
    </source>
</evidence>
<proteinExistence type="predicted"/>
<dbReference type="Proteomes" id="UP000198629">
    <property type="component" value="Unassembled WGS sequence"/>
</dbReference>
<dbReference type="EMBL" id="FNFX01000001">
    <property type="protein sequence ID" value="SDK13828.1"/>
    <property type="molecule type" value="Genomic_DNA"/>
</dbReference>
<keyword evidence="1" id="KW-0472">Membrane</keyword>
<feature type="transmembrane region" description="Helical" evidence="1">
    <location>
        <begin position="21"/>
        <end position="41"/>
    </location>
</feature>
<sequence>MDILTQRLLFLWQRSIFSQRWLTALLVVNVLLLGLVAYTWFSQQHLQQALQSLPRHVAATRTLKQVQVPEQMKAPAAATVLQTWPTEDQADQISADILVQADAMGMLFERAEFQVLPLEHAALKVQRIKLPLKGEYLPLRQFLQQVLQAYPSLALSQFKLQRTDVMQPGIEAYIEFNLYTRKRGAS</sequence>
<keyword evidence="1" id="KW-1133">Transmembrane helix</keyword>
<reference evidence="3" key="1">
    <citation type="submission" date="2016-10" db="EMBL/GenBank/DDBJ databases">
        <authorList>
            <person name="Varghese N."/>
            <person name="Submissions S."/>
        </authorList>
    </citation>
    <scope>NUCLEOTIDE SEQUENCE [LARGE SCALE GENOMIC DNA]</scope>
    <source>
        <strain evidence="3">CBMB127</strain>
    </source>
</reference>
<accession>A0A1G8ZFM9</accession>
<keyword evidence="1" id="KW-0812">Transmembrane</keyword>
<organism evidence="2 3">
    <name type="scientific">Methylophilus rhizosphaerae</name>
    <dbReference type="NCBI Taxonomy" id="492660"/>
    <lineage>
        <taxon>Bacteria</taxon>
        <taxon>Pseudomonadati</taxon>
        <taxon>Pseudomonadota</taxon>
        <taxon>Betaproteobacteria</taxon>
        <taxon>Nitrosomonadales</taxon>
        <taxon>Methylophilaceae</taxon>
        <taxon>Methylophilus</taxon>
    </lineage>
</organism>
<dbReference type="STRING" id="492660.SAMN05192566_0279"/>
<protein>
    <submittedName>
        <fullName evidence="2">Uncharacterized protein</fullName>
    </submittedName>
</protein>